<sequence length="305" mass="34516">RGHELQAKFHLGEEGGNSYVVPRIYFDALIQEQAVESGVEFCQAVAKEPIIENGKVAGIRAQINGSVQDLRAKLVIGADGVTSVVTRHVRPKKEQHKDTHRAVALRAYIEDIEEFPQEVEFYMYKNILPGYAWIFPIGKNKANIGLGMRLDHFRKRKGDLKELLQQFLEMPAIKKRLLRGGQLKDVATWQLNFGSQKNLQHVFDGAILVGDAAGFINPLTGGGIHNALVSAELAAQVADEALQANDFSRANMQHYEQLCHEQLWQSMKNSYWMQRSFLRFPILVDFLVKQMKENSQLAQTFLTKL</sequence>
<dbReference type="Gene3D" id="3.50.50.60">
    <property type="entry name" value="FAD/NAD(P)-binding domain"/>
    <property type="match status" value="1"/>
</dbReference>
<dbReference type="InterPro" id="IPR036188">
    <property type="entry name" value="FAD/NAD-bd_sf"/>
</dbReference>
<dbReference type="InterPro" id="IPR054715">
    <property type="entry name" value="GGR_cat"/>
</dbReference>
<accession>A0A3B0UPA2</accession>
<dbReference type="InterPro" id="IPR050407">
    <property type="entry name" value="Geranylgeranyl_reductase"/>
</dbReference>
<dbReference type="SUPFAM" id="SSF51905">
    <property type="entry name" value="FAD/NAD(P)-binding domain"/>
    <property type="match status" value="1"/>
</dbReference>
<evidence type="ECO:0000259" key="1">
    <source>
        <dbReference type="Pfam" id="PF22578"/>
    </source>
</evidence>
<dbReference type="PANTHER" id="PTHR42685:SF22">
    <property type="entry name" value="CONDITIONED MEDIUM FACTOR RECEPTOR 1"/>
    <property type="match status" value="1"/>
</dbReference>
<protein>
    <submittedName>
        <fullName evidence="2">Geranylgeranyl reductase</fullName>
    </submittedName>
</protein>
<dbReference type="AlphaFoldDB" id="A0A3B0UPA2"/>
<feature type="non-terminal residue" evidence="2">
    <location>
        <position position="1"/>
    </location>
</feature>
<evidence type="ECO:0000313" key="2">
    <source>
        <dbReference type="EMBL" id="VAW32981.1"/>
    </source>
</evidence>
<dbReference type="EMBL" id="UOEU01000412">
    <property type="protein sequence ID" value="VAW32981.1"/>
    <property type="molecule type" value="Genomic_DNA"/>
</dbReference>
<dbReference type="Pfam" id="PF22578">
    <property type="entry name" value="GGR_cat"/>
    <property type="match status" value="1"/>
</dbReference>
<proteinExistence type="predicted"/>
<reference evidence="2" key="1">
    <citation type="submission" date="2018-06" db="EMBL/GenBank/DDBJ databases">
        <authorList>
            <person name="Zhirakovskaya E."/>
        </authorList>
    </citation>
    <scope>NUCLEOTIDE SEQUENCE</scope>
</reference>
<organism evidence="2">
    <name type="scientific">hydrothermal vent metagenome</name>
    <dbReference type="NCBI Taxonomy" id="652676"/>
    <lineage>
        <taxon>unclassified sequences</taxon>
        <taxon>metagenomes</taxon>
        <taxon>ecological metagenomes</taxon>
    </lineage>
</organism>
<dbReference type="PANTHER" id="PTHR42685">
    <property type="entry name" value="GERANYLGERANYL DIPHOSPHATE REDUCTASE"/>
    <property type="match status" value="1"/>
</dbReference>
<name>A0A3B0UPA2_9ZZZZ</name>
<gene>
    <name evidence="2" type="ORF">MNBD_CHLOROFLEXI01-4185</name>
</gene>
<feature type="domain" description="Digeranylgeranylglycerophospholipid reductase catalytic" evidence="1">
    <location>
        <begin position="104"/>
        <end position="171"/>
    </location>
</feature>